<accession>A0A7J6QUG4</accession>
<proteinExistence type="predicted"/>
<feature type="non-terminal residue" evidence="1">
    <location>
        <position position="290"/>
    </location>
</feature>
<dbReference type="PANTHER" id="PTHR28457">
    <property type="entry name" value="COILED-COIL DOMAIN-CONTAINING PROTEIN 189"/>
    <property type="match status" value="1"/>
</dbReference>
<evidence type="ECO:0000313" key="2">
    <source>
        <dbReference type="Proteomes" id="UP000574390"/>
    </source>
</evidence>
<dbReference type="Proteomes" id="UP000574390">
    <property type="component" value="Unassembled WGS sequence"/>
</dbReference>
<evidence type="ECO:0000313" key="1">
    <source>
        <dbReference type="EMBL" id="KAF4712244.1"/>
    </source>
</evidence>
<reference evidence="1 2" key="1">
    <citation type="submission" date="2020-04" db="EMBL/GenBank/DDBJ databases">
        <title>Perkinsus olseni comparative genomics.</title>
        <authorList>
            <person name="Bogema D.R."/>
        </authorList>
    </citation>
    <scope>NUCLEOTIDE SEQUENCE [LARGE SCALE GENOMIC DNA]</scope>
    <source>
        <strain evidence="1">ATCC PRA-205</strain>
    </source>
</reference>
<dbReference type="PANTHER" id="PTHR28457:SF1">
    <property type="entry name" value="CILIA- AND FLAGELLA-ASSOCIATED PROTEIN 119"/>
    <property type="match status" value="1"/>
</dbReference>
<gene>
    <name evidence="1" type="ORF">FOZ62_024208</name>
</gene>
<protein>
    <submittedName>
        <fullName evidence="1">Uncharacterized protein</fullName>
    </submittedName>
</protein>
<dbReference type="AlphaFoldDB" id="A0A7J6QUG4"/>
<comment type="caution">
    <text evidence="1">The sequence shown here is derived from an EMBL/GenBank/DDBJ whole genome shotgun (WGS) entry which is preliminary data.</text>
</comment>
<organism evidence="1 2">
    <name type="scientific">Perkinsus olseni</name>
    <name type="common">Perkinsus atlanticus</name>
    <dbReference type="NCBI Taxonomy" id="32597"/>
    <lineage>
        <taxon>Eukaryota</taxon>
        <taxon>Sar</taxon>
        <taxon>Alveolata</taxon>
        <taxon>Perkinsozoa</taxon>
        <taxon>Perkinsea</taxon>
        <taxon>Perkinsida</taxon>
        <taxon>Perkinsidae</taxon>
        <taxon>Perkinsus</taxon>
    </lineage>
</organism>
<dbReference type="EMBL" id="JABANM010026885">
    <property type="protein sequence ID" value="KAF4712244.1"/>
    <property type="molecule type" value="Genomic_DNA"/>
</dbReference>
<dbReference type="Pfam" id="PF14769">
    <property type="entry name" value="CLAMP"/>
    <property type="match status" value="1"/>
</dbReference>
<dbReference type="InterPro" id="IPR032727">
    <property type="entry name" value="CLAMP"/>
</dbReference>
<sequence>MSHAASHDERAANEELTRVIASNKDDCAGEIDHYREPFLTERYITVKEAELLLNCSTREEAEEVERREHALPQFVMASTKLIELDISSDDVGDENIHATSAATRASSGWPKRESQEGRRLVCLLDFYLMFARFCQQENLTAVKASTLLSLMKEAILHRMDVSTAFSLFRRLLLKHSVQRPPFSIRVFTLEEVKKITEFAVNTFFTHYKLYVYMNIPHRQLVVHSSPAEVGETTMTHEEVLRQQECYDFGEEKPADKTRLPDRVKDAIDLYAKKIMREFDRKMDEQNKRLE</sequence>
<name>A0A7J6QUG4_PEROL</name>